<organism evidence="2 3">
    <name type="scientific">Butyricicoccus pullicaecorum</name>
    <dbReference type="NCBI Taxonomy" id="501571"/>
    <lineage>
        <taxon>Bacteria</taxon>
        <taxon>Bacillati</taxon>
        <taxon>Bacillota</taxon>
        <taxon>Clostridia</taxon>
        <taxon>Eubacteriales</taxon>
        <taxon>Butyricicoccaceae</taxon>
        <taxon>Butyricicoccus</taxon>
    </lineage>
</organism>
<feature type="transmembrane region" description="Helical" evidence="1">
    <location>
        <begin position="20"/>
        <end position="38"/>
    </location>
</feature>
<dbReference type="Proteomes" id="UP000195897">
    <property type="component" value="Unassembled WGS sequence"/>
</dbReference>
<keyword evidence="1" id="KW-1133">Transmembrane helix</keyword>
<feature type="transmembrane region" description="Helical" evidence="1">
    <location>
        <begin position="242"/>
        <end position="263"/>
    </location>
</feature>
<gene>
    <name evidence="2" type="ORF">B5F17_04960</name>
</gene>
<feature type="transmembrane region" description="Helical" evidence="1">
    <location>
        <begin position="218"/>
        <end position="235"/>
    </location>
</feature>
<accession>A0A1Y4L9H1</accession>
<feature type="transmembrane region" description="Helical" evidence="1">
    <location>
        <begin position="153"/>
        <end position="178"/>
    </location>
</feature>
<evidence type="ECO:0000256" key="1">
    <source>
        <dbReference type="SAM" id="Phobius"/>
    </source>
</evidence>
<feature type="transmembrane region" description="Helical" evidence="1">
    <location>
        <begin position="190"/>
        <end position="212"/>
    </location>
</feature>
<feature type="transmembrane region" description="Helical" evidence="1">
    <location>
        <begin position="107"/>
        <end position="133"/>
    </location>
</feature>
<evidence type="ECO:0000313" key="3">
    <source>
        <dbReference type="Proteomes" id="UP000195897"/>
    </source>
</evidence>
<evidence type="ECO:0000313" key="2">
    <source>
        <dbReference type="EMBL" id="OUP53357.1"/>
    </source>
</evidence>
<name>A0A1Y4L9H1_9FIRM</name>
<dbReference type="RefSeq" id="WP_087371445.1">
    <property type="nucleotide sequence ID" value="NZ_NFKK01000004.1"/>
</dbReference>
<feature type="transmembrane region" description="Helical" evidence="1">
    <location>
        <begin position="58"/>
        <end position="77"/>
    </location>
</feature>
<proteinExistence type="predicted"/>
<dbReference type="EMBL" id="NFKK01000004">
    <property type="protein sequence ID" value="OUP53357.1"/>
    <property type="molecule type" value="Genomic_DNA"/>
</dbReference>
<protein>
    <submittedName>
        <fullName evidence="2">Uncharacterized protein</fullName>
    </submittedName>
</protein>
<sequence length="270" mass="29457">MFGKLMKYEMKSLSKGLIPLYGAILAVALINSIMWSVSGNGPTSTTSTISGLSQLTAMLVYFGLCVAIAVVTFLVVIQRFYKGLLGQEGYLMFTLPVPTWQLTLSKLVGATIMTILSGIVGILSVIILGSVGLDWGAFLRGLGQLLANWDLDMTFICIELFLLGVVGTASMVTDIYIAMALGHLSNKHRVAMSFVWFIVIQTALSFLTGLIGIVLGNIPAFTLFITNFFIISPIIGTHSMLWFSILVCLVETLIFYFGTTWVLKNKLNLE</sequence>
<dbReference type="AlphaFoldDB" id="A0A1Y4L9H1"/>
<keyword evidence="1" id="KW-0472">Membrane</keyword>
<keyword evidence="1" id="KW-0812">Transmembrane</keyword>
<comment type="caution">
    <text evidence="2">The sequence shown here is derived from an EMBL/GenBank/DDBJ whole genome shotgun (WGS) entry which is preliminary data.</text>
</comment>
<reference evidence="3" key="1">
    <citation type="submission" date="2017-04" db="EMBL/GenBank/DDBJ databases">
        <title>Function of individual gut microbiota members based on whole genome sequencing of pure cultures obtained from chicken caecum.</title>
        <authorList>
            <person name="Medvecky M."/>
            <person name="Cejkova D."/>
            <person name="Polansky O."/>
            <person name="Karasova D."/>
            <person name="Kubasova T."/>
            <person name="Cizek A."/>
            <person name="Rychlik I."/>
        </authorList>
    </citation>
    <scope>NUCLEOTIDE SEQUENCE [LARGE SCALE GENOMIC DNA]</scope>
    <source>
        <strain evidence="3">An180</strain>
    </source>
</reference>